<dbReference type="NCBIfam" id="NF000642">
    <property type="entry name" value="PRK00024.1"/>
    <property type="match status" value="1"/>
</dbReference>
<keyword evidence="6" id="KW-0482">Metalloprotease</keyword>
<dbReference type="CDD" id="cd08071">
    <property type="entry name" value="MPN_DUF2466"/>
    <property type="match status" value="1"/>
</dbReference>
<organism evidence="9 10">
    <name type="scientific">Anaerocolumna xylanovorans DSM 12503</name>
    <dbReference type="NCBI Taxonomy" id="1121345"/>
    <lineage>
        <taxon>Bacteria</taxon>
        <taxon>Bacillati</taxon>
        <taxon>Bacillota</taxon>
        <taxon>Clostridia</taxon>
        <taxon>Lachnospirales</taxon>
        <taxon>Lachnospiraceae</taxon>
        <taxon>Anaerocolumna</taxon>
    </lineage>
</organism>
<protein>
    <submittedName>
        <fullName evidence="9">DNA repair protein RadC</fullName>
    </submittedName>
</protein>
<name>A0A1M7Y209_9FIRM</name>
<evidence type="ECO:0000256" key="6">
    <source>
        <dbReference type="ARBA" id="ARBA00023049"/>
    </source>
</evidence>
<dbReference type="InterPro" id="IPR046778">
    <property type="entry name" value="UPF0758_N"/>
</dbReference>
<evidence type="ECO:0000256" key="1">
    <source>
        <dbReference type="ARBA" id="ARBA00010243"/>
    </source>
</evidence>
<dbReference type="PANTHER" id="PTHR30471">
    <property type="entry name" value="DNA REPAIR PROTEIN RADC"/>
    <property type="match status" value="1"/>
</dbReference>
<accession>A0A1M7Y209</accession>
<evidence type="ECO:0000313" key="9">
    <source>
        <dbReference type="EMBL" id="SHO45926.1"/>
    </source>
</evidence>
<evidence type="ECO:0000256" key="4">
    <source>
        <dbReference type="ARBA" id="ARBA00022801"/>
    </source>
</evidence>
<keyword evidence="10" id="KW-1185">Reference proteome</keyword>
<dbReference type="InterPro" id="IPR025657">
    <property type="entry name" value="RadC_JAB"/>
</dbReference>
<proteinExistence type="inferred from homology"/>
<dbReference type="PANTHER" id="PTHR30471:SF3">
    <property type="entry name" value="UPF0758 PROTEIN YEES-RELATED"/>
    <property type="match status" value="1"/>
</dbReference>
<dbReference type="InterPro" id="IPR037518">
    <property type="entry name" value="MPN"/>
</dbReference>
<keyword evidence="5" id="KW-0862">Zinc</keyword>
<evidence type="ECO:0000256" key="5">
    <source>
        <dbReference type="ARBA" id="ARBA00022833"/>
    </source>
</evidence>
<feature type="domain" description="MPN" evidence="8">
    <location>
        <begin position="110"/>
        <end position="232"/>
    </location>
</feature>
<dbReference type="STRING" id="1121345.SAMN02745217_01107"/>
<dbReference type="Proteomes" id="UP000184612">
    <property type="component" value="Unassembled WGS sequence"/>
</dbReference>
<dbReference type="GO" id="GO:0006508">
    <property type="term" value="P:proteolysis"/>
    <property type="evidence" value="ECO:0007669"/>
    <property type="project" value="UniProtKB-KW"/>
</dbReference>
<dbReference type="PROSITE" id="PS01302">
    <property type="entry name" value="UPF0758"/>
    <property type="match status" value="1"/>
</dbReference>
<dbReference type="RefSeq" id="WP_073587729.1">
    <property type="nucleotide sequence ID" value="NZ_FRFD01000003.1"/>
</dbReference>
<dbReference type="Gene3D" id="3.40.140.10">
    <property type="entry name" value="Cytidine Deaminase, domain 2"/>
    <property type="match status" value="1"/>
</dbReference>
<evidence type="ECO:0000256" key="7">
    <source>
        <dbReference type="RuleBase" id="RU003797"/>
    </source>
</evidence>
<dbReference type="AlphaFoldDB" id="A0A1M7Y209"/>
<sequence>MNEKYYTLKEMPLSERPYEKCEKSGPGVLSDAELLAVIMRTGTAGERAVDVAARVLSFSKAYPGLIGLNHMNLKDFQSIKGIGRVKAIQLLCVTELTKRMAKATNSGKRPLATPEAVAENYMQEMRHLQREMVYLVMMDAKSRILKDMIISTGTVSSSLLSPREIFLNALKYEAVNIILLHNHPSGDPTPSREDIKTTQRMKEAGNLVGIRLMDHIIIGDNKYISLAEQGYI</sequence>
<dbReference type="EMBL" id="FRFD01000003">
    <property type="protein sequence ID" value="SHO45926.1"/>
    <property type="molecule type" value="Genomic_DNA"/>
</dbReference>
<evidence type="ECO:0000256" key="2">
    <source>
        <dbReference type="ARBA" id="ARBA00022670"/>
    </source>
</evidence>
<gene>
    <name evidence="9" type="ORF">SAMN02745217_01107</name>
</gene>
<evidence type="ECO:0000313" key="10">
    <source>
        <dbReference type="Proteomes" id="UP000184612"/>
    </source>
</evidence>
<keyword evidence="2" id="KW-0645">Protease</keyword>
<dbReference type="InterPro" id="IPR001405">
    <property type="entry name" value="UPF0758"/>
</dbReference>
<dbReference type="Pfam" id="PF04002">
    <property type="entry name" value="RadC"/>
    <property type="match status" value="1"/>
</dbReference>
<evidence type="ECO:0000259" key="8">
    <source>
        <dbReference type="PROSITE" id="PS50249"/>
    </source>
</evidence>
<dbReference type="InterPro" id="IPR020891">
    <property type="entry name" value="UPF0758_CS"/>
</dbReference>
<reference evidence="9 10" key="1">
    <citation type="submission" date="2016-12" db="EMBL/GenBank/DDBJ databases">
        <authorList>
            <person name="Song W.-J."/>
            <person name="Kurnit D.M."/>
        </authorList>
    </citation>
    <scope>NUCLEOTIDE SEQUENCE [LARGE SCALE GENOMIC DNA]</scope>
    <source>
        <strain evidence="9 10">DSM 12503</strain>
    </source>
</reference>
<keyword evidence="3" id="KW-0479">Metal-binding</keyword>
<dbReference type="NCBIfam" id="TIGR00608">
    <property type="entry name" value="radc"/>
    <property type="match status" value="1"/>
</dbReference>
<dbReference type="GO" id="GO:0008237">
    <property type="term" value="F:metallopeptidase activity"/>
    <property type="evidence" value="ECO:0007669"/>
    <property type="project" value="UniProtKB-KW"/>
</dbReference>
<comment type="similarity">
    <text evidence="1 7">Belongs to the UPF0758 family.</text>
</comment>
<evidence type="ECO:0000256" key="3">
    <source>
        <dbReference type="ARBA" id="ARBA00022723"/>
    </source>
</evidence>
<keyword evidence="4" id="KW-0378">Hydrolase</keyword>
<dbReference type="GO" id="GO:0046872">
    <property type="term" value="F:metal ion binding"/>
    <property type="evidence" value="ECO:0007669"/>
    <property type="project" value="UniProtKB-KW"/>
</dbReference>
<dbReference type="OrthoDB" id="9804482at2"/>
<dbReference type="Pfam" id="PF20582">
    <property type="entry name" value="UPF0758_N"/>
    <property type="match status" value="1"/>
</dbReference>
<dbReference type="PROSITE" id="PS50249">
    <property type="entry name" value="MPN"/>
    <property type="match status" value="1"/>
</dbReference>